<keyword evidence="1" id="KW-0378">Hydrolase</keyword>
<dbReference type="Gene3D" id="3.40.50.1820">
    <property type="entry name" value="alpha/beta hydrolase"/>
    <property type="match status" value="1"/>
</dbReference>
<dbReference type="GO" id="GO:0016787">
    <property type="term" value="F:hydrolase activity"/>
    <property type="evidence" value="ECO:0007669"/>
    <property type="project" value="UniProtKB-KW"/>
</dbReference>
<dbReference type="STRING" id="360807.ERS852392_03185"/>
<proteinExistence type="predicted"/>
<dbReference type="PANTHER" id="PTHR46438:SF2">
    <property type="entry name" value="ALPHA_BETA-HYDROLASES SUPERFAMILY PROTEIN"/>
    <property type="match status" value="1"/>
</dbReference>
<sequence>MKKNIKHFFLLTALAAGTIHFVNRFINMTADIKNILKAENGNFYDWKNGQIYYTKRGSGSPLLLIHDLDPVSSSYEWCKVIRKLEKKHTVYTLDLLGCGRSAKPYLTYTNYLYVQLVTDFIQNIIGEKTDIIASNESISFVTLACNMNKDLANSIIAINPTSLKELHITTDKYASVKKTLLELPVIGTFLYNIKVSNTYITKDFREEYYARPQLVSSKLIDAYYEAAHMNFSHGKYLMASMEANYTKNSIEHALKKLETPIYVIESRNMKDAIAIADSYKKTNSRNEIVYLSNCKKYPQLEIADKVVEAIDMFLK</sequence>
<organism evidence="1 2">
    <name type="scientific">Roseburia inulinivorans</name>
    <dbReference type="NCBI Taxonomy" id="360807"/>
    <lineage>
        <taxon>Bacteria</taxon>
        <taxon>Bacillati</taxon>
        <taxon>Bacillota</taxon>
        <taxon>Clostridia</taxon>
        <taxon>Lachnospirales</taxon>
        <taxon>Lachnospiraceae</taxon>
        <taxon>Roseburia</taxon>
    </lineage>
</organism>
<dbReference type="AlphaFoldDB" id="A0A0M6WWA9"/>
<keyword evidence="2" id="KW-1185">Reference proteome</keyword>
<evidence type="ECO:0000313" key="1">
    <source>
        <dbReference type="EMBL" id="CRL41991.1"/>
    </source>
</evidence>
<dbReference type="SUPFAM" id="SSF53474">
    <property type="entry name" value="alpha/beta-Hydrolases"/>
    <property type="match status" value="1"/>
</dbReference>
<dbReference type="EMBL" id="CVRS01000097">
    <property type="protein sequence ID" value="CRL41991.1"/>
    <property type="molecule type" value="Genomic_DNA"/>
</dbReference>
<dbReference type="Proteomes" id="UP000049828">
    <property type="component" value="Unassembled WGS sequence"/>
</dbReference>
<name>A0A0M6WWA9_9FIRM</name>
<evidence type="ECO:0000313" key="2">
    <source>
        <dbReference type="Proteomes" id="UP000049828"/>
    </source>
</evidence>
<reference evidence="2" key="1">
    <citation type="submission" date="2015-05" db="EMBL/GenBank/DDBJ databases">
        <authorList>
            <consortium name="Pathogen Informatics"/>
        </authorList>
    </citation>
    <scope>NUCLEOTIDE SEQUENCE [LARGE SCALE GENOMIC DNA]</scope>
    <source>
        <strain evidence="2">L1-83</strain>
    </source>
</reference>
<protein>
    <submittedName>
        <fullName evidence="1">Alpha/beta hydrolase fold protein</fullName>
    </submittedName>
</protein>
<dbReference type="RefSeq" id="WP_055040225.1">
    <property type="nucleotide sequence ID" value="NZ_CVRS01000097.1"/>
</dbReference>
<accession>A0A0M6WWA9</accession>
<dbReference type="OrthoDB" id="9808398at2"/>
<dbReference type="PANTHER" id="PTHR46438">
    <property type="entry name" value="ALPHA/BETA-HYDROLASES SUPERFAMILY PROTEIN"/>
    <property type="match status" value="1"/>
</dbReference>
<dbReference type="InterPro" id="IPR029058">
    <property type="entry name" value="AB_hydrolase_fold"/>
</dbReference>
<gene>
    <name evidence="1" type="ORF">RIL183_30491</name>
</gene>